<sequence length="84" mass="9489">MDMLRLLKALLLLQLLLEMSVTRKLGFVLFDLSHETGILRAILVFLKLLERSNGAINCHFSFSGSGSKAWHVDVSPRRLLANRP</sequence>
<comment type="caution">
    <text evidence="1">The sequence shown here is derived from an EMBL/GenBank/DDBJ whole genome shotgun (WGS) entry which is preliminary data.</text>
</comment>
<name>A0ACC3TEM3_9ASCO</name>
<gene>
    <name evidence="1" type="ORF">V1517DRAFT_331955</name>
</gene>
<evidence type="ECO:0000313" key="1">
    <source>
        <dbReference type="EMBL" id="KAK9319609.1"/>
    </source>
</evidence>
<evidence type="ECO:0000313" key="2">
    <source>
        <dbReference type="Proteomes" id="UP001489719"/>
    </source>
</evidence>
<keyword evidence="2" id="KW-1185">Reference proteome</keyword>
<dbReference type="Proteomes" id="UP001489719">
    <property type="component" value="Unassembled WGS sequence"/>
</dbReference>
<accession>A0ACC3TEM3</accession>
<proteinExistence type="predicted"/>
<organism evidence="1 2">
    <name type="scientific">Lipomyces orientalis</name>
    <dbReference type="NCBI Taxonomy" id="1233043"/>
    <lineage>
        <taxon>Eukaryota</taxon>
        <taxon>Fungi</taxon>
        <taxon>Dikarya</taxon>
        <taxon>Ascomycota</taxon>
        <taxon>Saccharomycotina</taxon>
        <taxon>Lipomycetes</taxon>
        <taxon>Lipomycetales</taxon>
        <taxon>Lipomycetaceae</taxon>
        <taxon>Lipomyces</taxon>
    </lineage>
</organism>
<protein>
    <submittedName>
        <fullName evidence="1">Uncharacterized protein</fullName>
    </submittedName>
</protein>
<reference evidence="2" key="1">
    <citation type="journal article" date="2024" name="Front. Bioeng. Biotechnol.">
        <title>Genome-scale model development and genomic sequencing of the oleaginous clade Lipomyces.</title>
        <authorList>
            <person name="Czajka J.J."/>
            <person name="Han Y."/>
            <person name="Kim J."/>
            <person name="Mondo S.J."/>
            <person name="Hofstad B.A."/>
            <person name="Robles A."/>
            <person name="Haridas S."/>
            <person name="Riley R."/>
            <person name="LaButti K."/>
            <person name="Pangilinan J."/>
            <person name="Andreopoulos W."/>
            <person name="Lipzen A."/>
            <person name="Yan J."/>
            <person name="Wang M."/>
            <person name="Ng V."/>
            <person name="Grigoriev I.V."/>
            <person name="Spatafora J.W."/>
            <person name="Magnuson J.K."/>
            <person name="Baker S.E."/>
            <person name="Pomraning K.R."/>
        </authorList>
    </citation>
    <scope>NUCLEOTIDE SEQUENCE [LARGE SCALE GENOMIC DNA]</scope>
    <source>
        <strain evidence="2">CBS 10300</strain>
    </source>
</reference>
<dbReference type="EMBL" id="MU970174">
    <property type="protein sequence ID" value="KAK9319609.1"/>
    <property type="molecule type" value="Genomic_DNA"/>
</dbReference>